<evidence type="ECO:0000313" key="3">
    <source>
        <dbReference type="Proteomes" id="UP000723714"/>
    </source>
</evidence>
<dbReference type="InterPro" id="IPR051531">
    <property type="entry name" value="N-acetyltransferase"/>
</dbReference>
<evidence type="ECO:0000259" key="1">
    <source>
        <dbReference type="PROSITE" id="PS51186"/>
    </source>
</evidence>
<dbReference type="InterPro" id="IPR000182">
    <property type="entry name" value="GNAT_dom"/>
</dbReference>
<reference evidence="2 3" key="1">
    <citation type="submission" date="2021-06" db="EMBL/GenBank/DDBJ databases">
        <title>Faecalicatena sp. nov. isolated from porcine feces.</title>
        <authorList>
            <person name="Oh B.S."/>
            <person name="Lee J.H."/>
        </authorList>
    </citation>
    <scope>NUCLEOTIDE SEQUENCE [LARGE SCALE GENOMIC DNA]</scope>
    <source>
        <strain evidence="2 3">AGMB00832</strain>
    </source>
</reference>
<keyword evidence="3" id="KW-1185">Reference proteome</keyword>
<accession>A0ABS6D0D2</accession>
<evidence type="ECO:0000313" key="2">
    <source>
        <dbReference type="EMBL" id="MBU3875034.1"/>
    </source>
</evidence>
<dbReference type="EMBL" id="JABACJ020000002">
    <property type="protein sequence ID" value="MBU3875034.1"/>
    <property type="molecule type" value="Genomic_DNA"/>
</dbReference>
<dbReference type="Proteomes" id="UP000723714">
    <property type="component" value="Unassembled WGS sequence"/>
</dbReference>
<feature type="domain" description="N-acetyltransferase" evidence="1">
    <location>
        <begin position="11"/>
        <end position="167"/>
    </location>
</feature>
<dbReference type="PANTHER" id="PTHR43792">
    <property type="entry name" value="GNAT FAMILY, PUTATIVE (AFU_ORTHOLOGUE AFUA_3G00765)-RELATED-RELATED"/>
    <property type="match status" value="1"/>
</dbReference>
<dbReference type="PROSITE" id="PS51186">
    <property type="entry name" value="GNAT"/>
    <property type="match status" value="1"/>
</dbReference>
<gene>
    <name evidence="2" type="ORF">HGO97_004300</name>
</gene>
<dbReference type="PANTHER" id="PTHR43792:SF1">
    <property type="entry name" value="N-ACETYLTRANSFERASE DOMAIN-CONTAINING PROTEIN"/>
    <property type="match status" value="1"/>
</dbReference>
<comment type="caution">
    <text evidence="2">The sequence shown here is derived from an EMBL/GenBank/DDBJ whole genome shotgun (WGS) entry which is preliminary data.</text>
</comment>
<proteinExistence type="predicted"/>
<dbReference type="RefSeq" id="WP_216239786.1">
    <property type="nucleotide sequence ID" value="NZ_JABACJ020000002.1"/>
</dbReference>
<protein>
    <submittedName>
        <fullName evidence="2">GNAT family N-acetyltransferase</fullName>
    </submittedName>
</protein>
<sequence length="195" mass="23450">MNTPKLVTERLILRKFTEEDMEALFLILKDEVVNQFLPWYPVKSLEETKEFYEERYAAKYELPQAYAYAICLKSDNLPIGYIKVDMEEHHDFGYGLCREFWHQGIVTEAAKAIVEQVKKDGLPYITATHDRNNIRSGKVMQKVGMKYCYSYEEQWQPKNIPVIFRMYQLNFNSDEDFVYKKYWDMYENHFVEENL</sequence>
<dbReference type="Pfam" id="PF13302">
    <property type="entry name" value="Acetyltransf_3"/>
    <property type="match status" value="1"/>
</dbReference>
<organism evidence="2 3">
    <name type="scientific">Faecalicatena faecalis</name>
    <dbReference type="NCBI Taxonomy" id="2726362"/>
    <lineage>
        <taxon>Bacteria</taxon>
        <taxon>Bacillati</taxon>
        <taxon>Bacillota</taxon>
        <taxon>Clostridia</taxon>
        <taxon>Lachnospirales</taxon>
        <taxon>Lachnospiraceae</taxon>
        <taxon>Faecalicatena</taxon>
    </lineage>
</organism>
<name>A0ABS6D0D2_9FIRM</name>